<gene>
    <name evidence="1" type="ORF">RFI_32704</name>
</gene>
<accession>X6LU69</accession>
<dbReference type="Proteomes" id="UP000023152">
    <property type="component" value="Unassembled WGS sequence"/>
</dbReference>
<proteinExistence type="predicted"/>
<dbReference type="EMBL" id="ASPP01029050">
    <property type="protein sequence ID" value="ETO04692.1"/>
    <property type="molecule type" value="Genomic_DNA"/>
</dbReference>
<dbReference type="AlphaFoldDB" id="X6LU69"/>
<reference evidence="1 2" key="1">
    <citation type="journal article" date="2013" name="Curr. Biol.">
        <title>The Genome of the Foraminiferan Reticulomyxa filosa.</title>
        <authorList>
            <person name="Glockner G."/>
            <person name="Hulsmann N."/>
            <person name="Schleicher M."/>
            <person name="Noegel A.A."/>
            <person name="Eichinger L."/>
            <person name="Gallinger C."/>
            <person name="Pawlowski J."/>
            <person name="Sierra R."/>
            <person name="Euteneuer U."/>
            <person name="Pillet L."/>
            <person name="Moustafa A."/>
            <person name="Platzer M."/>
            <person name="Groth M."/>
            <person name="Szafranski K."/>
            <person name="Schliwa M."/>
        </authorList>
    </citation>
    <scope>NUCLEOTIDE SEQUENCE [LARGE SCALE GENOMIC DNA]</scope>
</reference>
<evidence type="ECO:0000313" key="1">
    <source>
        <dbReference type="EMBL" id="ETO04692.1"/>
    </source>
</evidence>
<sequence length="174" mass="20414">MRVVQFSGGVMRNSVKHIAKQEGKDNEYEEDNDEDKKENILKKKNKTNKLVFQIYGYQLFVSKLIVWVRIFATWIFICERAAVQHLENNKVNVANLSQRERSLSNVNVVSLIIRATRAYFEKIHHKIAFESLKRIIPLGSTKVQKEKVKILRKKKKNNNNDIDIMVSSQQQRLD</sequence>
<keyword evidence="2" id="KW-1185">Reference proteome</keyword>
<name>X6LU69_RETFI</name>
<protein>
    <submittedName>
        <fullName evidence="1">Uncharacterized protein</fullName>
    </submittedName>
</protein>
<evidence type="ECO:0000313" key="2">
    <source>
        <dbReference type="Proteomes" id="UP000023152"/>
    </source>
</evidence>
<organism evidence="1 2">
    <name type="scientific">Reticulomyxa filosa</name>
    <dbReference type="NCBI Taxonomy" id="46433"/>
    <lineage>
        <taxon>Eukaryota</taxon>
        <taxon>Sar</taxon>
        <taxon>Rhizaria</taxon>
        <taxon>Retaria</taxon>
        <taxon>Foraminifera</taxon>
        <taxon>Monothalamids</taxon>
        <taxon>Reticulomyxidae</taxon>
        <taxon>Reticulomyxa</taxon>
    </lineage>
</organism>
<comment type="caution">
    <text evidence="1">The sequence shown here is derived from an EMBL/GenBank/DDBJ whole genome shotgun (WGS) entry which is preliminary data.</text>
</comment>